<comment type="caution">
    <text evidence="1">The sequence shown here is derived from an EMBL/GenBank/DDBJ whole genome shotgun (WGS) entry which is preliminary data.</text>
</comment>
<dbReference type="InterPro" id="IPR027417">
    <property type="entry name" value="P-loop_NTPase"/>
</dbReference>
<dbReference type="Gene3D" id="3.40.50.300">
    <property type="entry name" value="P-loop containing nucleotide triphosphate hydrolases"/>
    <property type="match status" value="1"/>
</dbReference>
<dbReference type="EMBL" id="JBIAQY010000021">
    <property type="protein sequence ID" value="MFF3573710.1"/>
    <property type="molecule type" value="Genomic_DNA"/>
</dbReference>
<sequence>MTREPSPLFGLPVFCQHPIHRGHRTQVGALVEQPRRTILAQANITNKQVLEEAGLLITPQTFSRHLSGQLSGGPTAEEITAVVVVAARALGTTVEALLFSFPSLRKGVERHRHEAIKPIGLQPDSQSSSYTARYTRSFDRNQAPPANLEPQDVRVKRFADVLNSPARTEIKRIDIIESSLFASQSIEFNRLTAIVGAHGTGKSTLLGMLYAAFGRGLGGMPKPPIFDNDFGQSSISGVLDVTIVHEGEEATLRVDLSENPKHRAEQWSKFEDLRFPTHTSPGRMLDDLGLHTQGIQFYRSPRLSDQKNFEDLKRCVFEYSDEDLEGLRGILGRSYRTAAVFDINDADMEGVPHVEAVLKTDGRTIDSTMMSLGELWTHYLLGWETAFEDPGPLMVDEPEAYLARRGYTALIDELVRRSLESDTQTIVATHSAEVLLRFPKSHIRMCTPTSGGILVTEPSDMGKIRDALGIENILRAVVLAENELVAAIIEHLCVILDPSLIREIEIIPAGGRDGVIHGLKAVSASRRIQYRGVLAGSAHSQISTPANHSNDGVLDAILLLPGQESPEEELIRVAHRYGANLGKELGRPEADIYAALDTCEHLHERDRLARFADALDFPHLDRIVHALTKIWLGQPGAALHQAHSLIGLLRKTVESY</sequence>
<organism evidence="1 2">
    <name type="scientific">Nocardia jiangxiensis</name>
    <dbReference type="NCBI Taxonomy" id="282685"/>
    <lineage>
        <taxon>Bacteria</taxon>
        <taxon>Bacillati</taxon>
        <taxon>Actinomycetota</taxon>
        <taxon>Actinomycetes</taxon>
        <taxon>Mycobacteriales</taxon>
        <taxon>Nocardiaceae</taxon>
        <taxon>Nocardia</taxon>
    </lineage>
</organism>
<keyword evidence="2" id="KW-1185">Reference proteome</keyword>
<keyword evidence="1" id="KW-0540">Nuclease</keyword>
<dbReference type="PANTHER" id="PTHR43581:SF4">
    <property type="entry name" value="ATP_GTP PHOSPHATASE"/>
    <property type="match status" value="1"/>
</dbReference>
<dbReference type="SUPFAM" id="SSF52540">
    <property type="entry name" value="P-loop containing nucleoside triphosphate hydrolases"/>
    <property type="match status" value="1"/>
</dbReference>
<dbReference type="Proteomes" id="UP001601992">
    <property type="component" value="Unassembled WGS sequence"/>
</dbReference>
<dbReference type="PANTHER" id="PTHR43581">
    <property type="entry name" value="ATP/GTP PHOSPHATASE"/>
    <property type="match status" value="1"/>
</dbReference>
<protein>
    <submittedName>
        <fullName evidence="1">ATP-dependent endonuclease</fullName>
    </submittedName>
</protein>
<dbReference type="InterPro" id="IPR051396">
    <property type="entry name" value="Bact_Antivir_Def_Nuclease"/>
</dbReference>
<gene>
    <name evidence="1" type="ORF">ACFYXQ_38730</name>
</gene>
<accession>A0ABW6SEA1</accession>
<name>A0ABW6SEA1_9NOCA</name>
<evidence type="ECO:0000313" key="2">
    <source>
        <dbReference type="Proteomes" id="UP001601992"/>
    </source>
</evidence>
<dbReference type="GO" id="GO:0004519">
    <property type="term" value="F:endonuclease activity"/>
    <property type="evidence" value="ECO:0007669"/>
    <property type="project" value="UniProtKB-KW"/>
</dbReference>
<keyword evidence="1" id="KW-0378">Hydrolase</keyword>
<proteinExistence type="predicted"/>
<keyword evidence="1" id="KW-0255">Endonuclease</keyword>
<dbReference type="RefSeq" id="WP_387406615.1">
    <property type="nucleotide sequence ID" value="NZ_JBIAQY010000021.1"/>
</dbReference>
<evidence type="ECO:0000313" key="1">
    <source>
        <dbReference type="EMBL" id="MFF3573710.1"/>
    </source>
</evidence>
<reference evidence="1 2" key="1">
    <citation type="submission" date="2024-10" db="EMBL/GenBank/DDBJ databases">
        <title>The Natural Products Discovery Center: Release of the First 8490 Sequenced Strains for Exploring Actinobacteria Biosynthetic Diversity.</title>
        <authorList>
            <person name="Kalkreuter E."/>
            <person name="Kautsar S.A."/>
            <person name="Yang D."/>
            <person name="Bader C.D."/>
            <person name="Teijaro C.N."/>
            <person name="Fluegel L."/>
            <person name="Davis C.M."/>
            <person name="Simpson J.R."/>
            <person name="Lauterbach L."/>
            <person name="Steele A.D."/>
            <person name="Gui C."/>
            <person name="Meng S."/>
            <person name="Li G."/>
            <person name="Viehrig K."/>
            <person name="Ye F."/>
            <person name="Su P."/>
            <person name="Kiefer A.F."/>
            <person name="Nichols A."/>
            <person name="Cepeda A.J."/>
            <person name="Yan W."/>
            <person name="Fan B."/>
            <person name="Jiang Y."/>
            <person name="Adhikari A."/>
            <person name="Zheng C.-J."/>
            <person name="Schuster L."/>
            <person name="Cowan T.M."/>
            <person name="Smanski M.J."/>
            <person name="Chevrette M.G."/>
            <person name="De Carvalho L.P.S."/>
            <person name="Shen B."/>
        </authorList>
    </citation>
    <scope>NUCLEOTIDE SEQUENCE [LARGE SCALE GENOMIC DNA]</scope>
    <source>
        <strain evidence="1 2">NPDC002593</strain>
    </source>
</reference>